<keyword evidence="5" id="KW-0206">Cytoskeleton</keyword>
<evidence type="ECO:0000256" key="1">
    <source>
        <dbReference type="ARBA" id="ARBA00004245"/>
    </source>
</evidence>
<gene>
    <name evidence="7" type="ORF">M0811_03398</name>
</gene>
<dbReference type="Pfam" id="PF00022">
    <property type="entry name" value="Actin"/>
    <property type="match status" value="2"/>
</dbReference>
<evidence type="ECO:0000313" key="7">
    <source>
        <dbReference type="EMBL" id="KAJ5066065.1"/>
    </source>
</evidence>
<evidence type="ECO:0000256" key="3">
    <source>
        <dbReference type="ARBA" id="ARBA00022741"/>
    </source>
</evidence>
<dbReference type="InterPro" id="IPR020902">
    <property type="entry name" value="Actin/actin-like_CS"/>
</dbReference>
<evidence type="ECO:0000313" key="8">
    <source>
        <dbReference type="Proteomes" id="UP001149090"/>
    </source>
</evidence>
<keyword evidence="8" id="KW-1185">Reference proteome</keyword>
<dbReference type="GO" id="GO:0005856">
    <property type="term" value="C:cytoskeleton"/>
    <property type="evidence" value="ECO:0007669"/>
    <property type="project" value="UniProtKB-SubCell"/>
</dbReference>
<organism evidence="7 8">
    <name type="scientific">Anaeramoeba ignava</name>
    <name type="common">Anaerobic marine amoeba</name>
    <dbReference type="NCBI Taxonomy" id="1746090"/>
    <lineage>
        <taxon>Eukaryota</taxon>
        <taxon>Metamonada</taxon>
        <taxon>Anaeramoebidae</taxon>
        <taxon>Anaeramoeba</taxon>
    </lineage>
</organism>
<dbReference type="SUPFAM" id="SSF53067">
    <property type="entry name" value="Actin-like ATPase domain"/>
    <property type="match status" value="2"/>
</dbReference>
<evidence type="ECO:0000256" key="2">
    <source>
        <dbReference type="ARBA" id="ARBA00022490"/>
    </source>
</evidence>
<evidence type="ECO:0000256" key="6">
    <source>
        <dbReference type="RuleBase" id="RU000487"/>
    </source>
</evidence>
<comment type="caution">
    <text evidence="7">The sequence shown here is derived from an EMBL/GenBank/DDBJ whole genome shotgun (WGS) entry which is preliminary data.</text>
</comment>
<evidence type="ECO:0000256" key="5">
    <source>
        <dbReference type="ARBA" id="ARBA00023212"/>
    </source>
</evidence>
<proteinExistence type="inferred from homology"/>
<name>A0A9Q0L772_ANAIG</name>
<dbReference type="PRINTS" id="PR00190">
    <property type="entry name" value="ACTIN"/>
</dbReference>
<dbReference type="OMA" id="TETTFLM"/>
<comment type="subcellular location">
    <subcellularLocation>
        <location evidence="1">Cytoplasm</location>
        <location evidence="1">Cytoskeleton</location>
    </subcellularLocation>
</comment>
<dbReference type="Gene3D" id="3.30.420.40">
    <property type="match status" value="2"/>
</dbReference>
<dbReference type="InterPro" id="IPR004000">
    <property type="entry name" value="Actin"/>
</dbReference>
<dbReference type="InterPro" id="IPR043129">
    <property type="entry name" value="ATPase_NBD"/>
</dbReference>
<dbReference type="FunFam" id="3.30.420.40:FF:000148">
    <property type="entry name" value="Actin, alpha skeletal muscle"/>
    <property type="match status" value="1"/>
</dbReference>
<sequence length="345" mass="39301">MNQPELAEKGNKNVIVCDNGTGYVKVGYAGANFPRYTYPSMVGRPVLRFEEKVEDVEIKDIMVGEEAAKVRNMLQISYPLENGIVRNWEDMEILYDYTFEKLHIDGPNNSILLTEAPLNPTSNREKMAEIMFEKYNFKSIYIATQALLVLYAQVFNRTADFDTVAEIKEKFCYVCCDLELEKRLALETTCLIKPFTLPDGRVIKIGSERFEAPEILFQPGIIDVESVGVSEALFNVIQSTPIDIRPKLYEHVVLSGGSSMFPGISTRLEQDVKELYLQKVLKGDRSRLKRFALRIEDPPRRKHMVFLGGAVLADVLSRNPAVWVSNQEWKSKGKNSLKKLEQAFK</sequence>
<evidence type="ECO:0000256" key="4">
    <source>
        <dbReference type="ARBA" id="ARBA00022840"/>
    </source>
</evidence>
<dbReference type="EMBL" id="JAPDFW010000147">
    <property type="protein sequence ID" value="KAJ5066065.1"/>
    <property type="molecule type" value="Genomic_DNA"/>
</dbReference>
<protein>
    <submittedName>
        <fullName evidence="7">Actin-related protein</fullName>
    </submittedName>
</protein>
<keyword evidence="2" id="KW-0963">Cytoplasm</keyword>
<dbReference type="Proteomes" id="UP001149090">
    <property type="component" value="Unassembled WGS sequence"/>
</dbReference>
<accession>A0A9Q0L772</accession>
<dbReference type="GO" id="GO:0005524">
    <property type="term" value="F:ATP binding"/>
    <property type="evidence" value="ECO:0007669"/>
    <property type="project" value="UniProtKB-KW"/>
</dbReference>
<comment type="similarity">
    <text evidence="6">Belongs to the actin family.</text>
</comment>
<dbReference type="AlphaFoldDB" id="A0A9Q0L772"/>
<keyword evidence="3" id="KW-0547">Nucleotide-binding</keyword>
<dbReference type="PANTHER" id="PTHR11937">
    <property type="entry name" value="ACTIN"/>
    <property type="match status" value="1"/>
</dbReference>
<keyword evidence="4" id="KW-0067">ATP-binding</keyword>
<dbReference type="SMART" id="SM00268">
    <property type="entry name" value="ACTIN"/>
    <property type="match status" value="1"/>
</dbReference>
<dbReference type="PROSITE" id="PS01132">
    <property type="entry name" value="ACTINS_ACT_LIKE"/>
    <property type="match status" value="1"/>
</dbReference>
<dbReference type="OrthoDB" id="5132116at2759"/>
<reference evidence="7" key="1">
    <citation type="submission" date="2022-10" db="EMBL/GenBank/DDBJ databases">
        <title>Novel sulphate-reducing endosymbionts in the free-living metamonad Anaeramoeba.</title>
        <authorList>
            <person name="Jerlstrom-Hultqvist J."/>
            <person name="Cepicka I."/>
            <person name="Gallot-Lavallee L."/>
            <person name="Salas-Leiva D."/>
            <person name="Curtis B.A."/>
            <person name="Zahonova K."/>
            <person name="Pipaliya S."/>
            <person name="Dacks J."/>
            <person name="Roger A.J."/>
        </authorList>
    </citation>
    <scope>NUCLEOTIDE SEQUENCE</scope>
    <source>
        <strain evidence="7">BMAN</strain>
    </source>
</reference>